<protein>
    <submittedName>
        <fullName evidence="1">Uncharacterized protein</fullName>
    </submittedName>
</protein>
<dbReference type="VEuPathDB" id="GiardiaDB:GL50803_6558"/>
<accession>D3KHC7</accession>
<dbReference type="Proteomes" id="UP000001548">
    <property type="component" value="Unassembled WGS sequence"/>
</dbReference>
<keyword evidence="2" id="KW-1185">Reference proteome</keyword>
<dbReference type="HOGENOM" id="CLU_881216_0_0_1"/>
<organism evidence="1 2">
    <name type="scientific">Giardia intestinalis (strain ATCC 50803 / WB clone C6)</name>
    <name type="common">Giardia lamblia</name>
    <dbReference type="NCBI Taxonomy" id="184922"/>
    <lineage>
        <taxon>Eukaryota</taxon>
        <taxon>Metamonada</taxon>
        <taxon>Diplomonadida</taxon>
        <taxon>Hexamitidae</taxon>
        <taxon>Giardiinae</taxon>
        <taxon>Giardia</taxon>
    </lineage>
</organism>
<proteinExistence type="predicted"/>
<dbReference type="OMA" id="HACFPRE"/>
<gene>
    <name evidence="1" type="ORF">GL50803_006558</name>
</gene>
<dbReference type="AlphaFoldDB" id="D3KHC7"/>
<comment type="caution">
    <text evidence="1">The sequence shown here is derived from an EMBL/GenBank/DDBJ whole genome shotgun (WGS) entry which is preliminary data.</text>
</comment>
<reference evidence="1 2" key="1">
    <citation type="journal article" date="2007" name="Science">
        <title>Genomic minimalism in the early diverging intestinal parasite Giardia lamblia.</title>
        <authorList>
            <person name="Morrison H.G."/>
            <person name="McArthur A.G."/>
            <person name="Gillin F.D."/>
            <person name="Aley S.B."/>
            <person name="Adam R.D."/>
            <person name="Olsen G.J."/>
            <person name="Best A.A."/>
            <person name="Cande W.Z."/>
            <person name="Chen F."/>
            <person name="Cipriano M.J."/>
            <person name="Davids B.J."/>
            <person name="Dawson S.C."/>
            <person name="Elmendorf H.G."/>
            <person name="Hehl A.B."/>
            <person name="Holder M.E."/>
            <person name="Huse S.M."/>
            <person name="Kim U.U."/>
            <person name="Lasek-Nesselquist E."/>
            <person name="Manning G."/>
            <person name="Nigam A."/>
            <person name="Nixon J.E."/>
            <person name="Palm D."/>
            <person name="Passamaneck N.E."/>
            <person name="Prabhu A."/>
            <person name="Reich C.I."/>
            <person name="Reiner D.S."/>
            <person name="Samuelson J."/>
            <person name="Svard S.G."/>
            <person name="Sogin M.L."/>
        </authorList>
    </citation>
    <scope>NUCLEOTIDE SEQUENCE [LARGE SCALE GENOMIC DNA]</scope>
    <source>
        <strain evidence="1 2">WB C6</strain>
    </source>
</reference>
<name>D3KHC7_GIAIC</name>
<evidence type="ECO:0000313" key="2">
    <source>
        <dbReference type="Proteomes" id="UP000001548"/>
    </source>
</evidence>
<dbReference type="EMBL" id="AACB03000001">
    <property type="protein sequence ID" value="KAE8304925.1"/>
    <property type="molecule type" value="Genomic_DNA"/>
</dbReference>
<evidence type="ECO:0000313" key="1">
    <source>
        <dbReference type="EMBL" id="KAE8304925.1"/>
    </source>
</evidence>
<sequence>MDTILPRVASTIAAAYNKQRMFPGTHFDSQRARNRNKSLITLPAYTRESIGTITRTEPDEVYFSTDSTTQLRDAPRNIPEQVCAATQRLPPATASLKTSGEDMVGTNVYQSCSMNEIYEPPRVQTRSHSLNAGGTSVTEHPRRRIGDTRSTLFDSTGLDIWVKNNAHTRQIGHWEQQNDLCCSNKHLPHACFPREYARLMGYMKISPEALLSHEWAKVKALEQVNAEHRDVLTRMEQARSKGIHGFADTRIPRQLEALRDMQTDASIPLRDAYYYYGFHPLPVESIEEQYRLRAATASDAARSSGVFLWVNQKLRL</sequence>